<feature type="chain" id="PRO_5008143370" description="Peptidase S1 domain-containing protein" evidence="6">
    <location>
        <begin position="21"/>
        <end position="526"/>
    </location>
</feature>
<dbReference type="Proteomes" id="UP000076407">
    <property type="component" value="Unassembled WGS sequence"/>
</dbReference>
<feature type="domain" description="Peptidase S1" evidence="7">
    <location>
        <begin position="41"/>
        <end position="349"/>
    </location>
</feature>
<keyword evidence="1" id="KW-0645">Protease</keyword>
<dbReference type="InterPro" id="IPR018114">
    <property type="entry name" value="TRYPSIN_HIS"/>
</dbReference>
<evidence type="ECO:0000256" key="6">
    <source>
        <dbReference type="SAM" id="SignalP"/>
    </source>
</evidence>
<organism evidence="8 9">
    <name type="scientific">Anopheles quadriannulatus</name>
    <name type="common">Mosquito</name>
    <dbReference type="NCBI Taxonomy" id="34691"/>
    <lineage>
        <taxon>Eukaryota</taxon>
        <taxon>Metazoa</taxon>
        <taxon>Ecdysozoa</taxon>
        <taxon>Arthropoda</taxon>
        <taxon>Hexapoda</taxon>
        <taxon>Insecta</taxon>
        <taxon>Pterygota</taxon>
        <taxon>Neoptera</taxon>
        <taxon>Endopterygota</taxon>
        <taxon>Diptera</taxon>
        <taxon>Nematocera</taxon>
        <taxon>Culicoidea</taxon>
        <taxon>Culicidae</taxon>
        <taxon>Anophelinae</taxon>
        <taxon>Anopheles</taxon>
    </lineage>
</organism>
<dbReference type="GO" id="GO:0004252">
    <property type="term" value="F:serine-type endopeptidase activity"/>
    <property type="evidence" value="ECO:0007669"/>
    <property type="project" value="InterPro"/>
</dbReference>
<comment type="similarity">
    <text evidence="5">Belongs to the peptidase S1 family. CLIP subfamily.</text>
</comment>
<keyword evidence="3" id="KW-0720">Serine protease</keyword>
<dbReference type="InterPro" id="IPR001254">
    <property type="entry name" value="Trypsin_dom"/>
</dbReference>
<evidence type="ECO:0000259" key="7">
    <source>
        <dbReference type="PROSITE" id="PS50240"/>
    </source>
</evidence>
<feature type="signal peptide" evidence="6">
    <location>
        <begin position="1"/>
        <end position="20"/>
    </location>
</feature>
<evidence type="ECO:0000256" key="3">
    <source>
        <dbReference type="ARBA" id="ARBA00022825"/>
    </source>
</evidence>
<dbReference type="PRINTS" id="PR00722">
    <property type="entry name" value="CHYMOTRYPSIN"/>
</dbReference>
<accession>A0A182XPW4</accession>
<evidence type="ECO:0000313" key="9">
    <source>
        <dbReference type="Proteomes" id="UP000076407"/>
    </source>
</evidence>
<protein>
    <recommendedName>
        <fullName evidence="7">Peptidase S1 domain-containing protein</fullName>
    </recommendedName>
</protein>
<evidence type="ECO:0000313" key="8">
    <source>
        <dbReference type="EnsemblMetazoa" id="AQUA011916-PA"/>
    </source>
</evidence>
<dbReference type="SMART" id="SM00020">
    <property type="entry name" value="Tryp_SPc"/>
    <property type="match status" value="2"/>
</dbReference>
<dbReference type="GO" id="GO:0006508">
    <property type="term" value="P:proteolysis"/>
    <property type="evidence" value="ECO:0007669"/>
    <property type="project" value="UniProtKB-KW"/>
</dbReference>
<dbReference type="InterPro" id="IPR001314">
    <property type="entry name" value="Peptidase_S1A"/>
</dbReference>
<dbReference type="InterPro" id="IPR009003">
    <property type="entry name" value="Peptidase_S1_PA"/>
</dbReference>
<dbReference type="Gene3D" id="2.40.10.10">
    <property type="entry name" value="Trypsin-like serine proteases"/>
    <property type="match status" value="2"/>
</dbReference>
<dbReference type="PANTHER" id="PTHR24276">
    <property type="entry name" value="POLYSERASE-RELATED"/>
    <property type="match status" value="1"/>
</dbReference>
<proteinExistence type="inferred from homology"/>
<keyword evidence="6" id="KW-0732">Signal</keyword>
<dbReference type="PROSITE" id="PS50240">
    <property type="entry name" value="TRYPSIN_DOM"/>
    <property type="match status" value="2"/>
</dbReference>
<reference evidence="8" key="1">
    <citation type="submission" date="2020-05" db="UniProtKB">
        <authorList>
            <consortium name="EnsemblMetazoa"/>
        </authorList>
    </citation>
    <scope>IDENTIFICATION</scope>
    <source>
        <strain evidence="8">SANGQUA</strain>
    </source>
</reference>
<dbReference type="VEuPathDB" id="VectorBase:AQUA011916"/>
<dbReference type="STRING" id="34691.A0A182XPW4"/>
<dbReference type="SUPFAM" id="SSF50494">
    <property type="entry name" value="Trypsin-like serine proteases"/>
    <property type="match status" value="2"/>
</dbReference>
<name>A0A182XPW4_ANOQN</name>
<dbReference type="EnsemblMetazoa" id="AQUA011916-RA">
    <property type="protein sequence ID" value="AQUA011916-PA"/>
    <property type="gene ID" value="AQUA011916"/>
</dbReference>
<dbReference type="Pfam" id="PF00089">
    <property type="entry name" value="Trypsin"/>
    <property type="match status" value="3"/>
</dbReference>
<dbReference type="AlphaFoldDB" id="A0A182XPW4"/>
<sequence>MKQVICLVVFGLLTCSIILAIEDFEAKATLRSIEAVQSGRIVNGTRKDISKYKFMAIVYIQKEYVCSASIVSGSHALTAAHCVYFKENDPSSVSSSSGSVILQIRSSFLLHALTIDFQVTIRGGSSDIFKGGTLFQVAKITVSPNYMRTGSIARDVYDNDVAVLTVATNAFVGKPNIAPISFATSAELPSSTRCYALGWGRTNFDENLSPKLLYAEFKLVLTADCRKAYSGKANITPNVICGKAKNSEVCEGDSGGPLVNSVSANKNENATAEEAVVVNGKNVTKAEAAAQSRRITNSVAVAIAKYPFAQSLRLDGRYRCGAVVISTSHALTGAAAVYSFSNSVQRLTLYGGSTSPTSGGFSFQVIRIAVHPNYNPNGGVSDFNIAVLTVPTNAFGGKRNIVPIPLASAGVSIGTKCSVFGWGSTNLNLLAPVNALRAAGMVIASEATCARVWAQLGVKITSNILCAKGDRAADLCNGDLGNGLVCSGRLTGVAFLFSRCDNILDTGYMKITAPSVRSFIRSQTGI</sequence>
<evidence type="ECO:0000256" key="4">
    <source>
        <dbReference type="ARBA" id="ARBA00023157"/>
    </source>
</evidence>
<keyword evidence="4" id="KW-1015">Disulfide bond</keyword>
<evidence type="ECO:0000256" key="5">
    <source>
        <dbReference type="ARBA" id="ARBA00024195"/>
    </source>
</evidence>
<keyword evidence="9" id="KW-1185">Reference proteome</keyword>
<evidence type="ECO:0000256" key="1">
    <source>
        <dbReference type="ARBA" id="ARBA00022670"/>
    </source>
</evidence>
<evidence type="ECO:0000256" key="2">
    <source>
        <dbReference type="ARBA" id="ARBA00022801"/>
    </source>
</evidence>
<dbReference type="InterPro" id="IPR050430">
    <property type="entry name" value="Peptidase_S1"/>
</dbReference>
<feature type="domain" description="Peptidase S1" evidence="7">
    <location>
        <begin position="363"/>
        <end position="525"/>
    </location>
</feature>
<dbReference type="InterPro" id="IPR043504">
    <property type="entry name" value="Peptidase_S1_PA_chymotrypsin"/>
</dbReference>
<dbReference type="PROSITE" id="PS00134">
    <property type="entry name" value="TRYPSIN_HIS"/>
    <property type="match status" value="1"/>
</dbReference>
<dbReference type="CDD" id="cd00190">
    <property type="entry name" value="Tryp_SPc"/>
    <property type="match status" value="1"/>
</dbReference>
<keyword evidence="2" id="KW-0378">Hydrolase</keyword>
<dbReference type="PANTHER" id="PTHR24276:SF96">
    <property type="entry name" value="PEPTIDASE S1 DOMAIN-CONTAINING PROTEIN"/>
    <property type="match status" value="1"/>
</dbReference>